<evidence type="ECO:0000313" key="2">
    <source>
        <dbReference type="Proteomes" id="UP000222598"/>
    </source>
</evidence>
<gene>
    <name evidence="1" type="primary">39</name>
    <name evidence="1" type="ORF">PBI_KIMONA_39</name>
</gene>
<accession>A0A249XU12</accession>
<evidence type="ECO:0000313" key="1">
    <source>
        <dbReference type="EMBL" id="ASZ75475.1"/>
    </source>
</evidence>
<keyword evidence="2" id="KW-1185">Reference proteome</keyword>
<protein>
    <submittedName>
        <fullName evidence="1">Uncharacterized protein</fullName>
    </submittedName>
</protein>
<reference evidence="2" key="1">
    <citation type="submission" date="2017-07" db="EMBL/GenBank/DDBJ databases">
        <authorList>
            <person name="Sun Z.S."/>
            <person name="Albrecht U."/>
            <person name="Echele G."/>
            <person name="Lee C.C."/>
        </authorList>
    </citation>
    <scope>NUCLEOTIDE SEQUENCE [LARGE SCALE GENOMIC DNA]</scope>
</reference>
<dbReference type="KEGG" id="vg:64872003"/>
<dbReference type="GeneID" id="64872003"/>
<name>A0A249XU12_9CAUD</name>
<proteinExistence type="predicted"/>
<dbReference type="RefSeq" id="YP_010062338.1">
    <property type="nucleotide sequence ID" value="NC_054793.1"/>
</dbReference>
<organism evidence="1 2">
    <name type="scientific">Mycobacterium phage Kimona</name>
    <dbReference type="NCBI Taxonomy" id="2024295"/>
    <lineage>
        <taxon>Viruses</taxon>
        <taxon>Duplodnaviria</taxon>
        <taxon>Heunggongvirae</taxon>
        <taxon>Uroviricota</taxon>
        <taxon>Caudoviricetes</taxon>
        <taxon>Kimonavirus</taxon>
        <taxon>Kimonavirus kimona</taxon>
    </lineage>
</organism>
<sequence>MPWFPKYYVEVCDSDSESFITNSVMLRISTRVKREELDDVLRRLLPEQDELEALRRELTVGRS</sequence>
<dbReference type="Proteomes" id="UP000222598">
    <property type="component" value="Segment"/>
</dbReference>
<dbReference type="EMBL" id="MF472895">
    <property type="protein sequence ID" value="ASZ75475.1"/>
    <property type="molecule type" value="Genomic_DNA"/>
</dbReference>